<dbReference type="GeneID" id="54567136"/>
<dbReference type="OrthoDB" id="2985014at2759"/>
<proteinExistence type="predicted"/>
<feature type="transmembrane region" description="Helical" evidence="7">
    <location>
        <begin position="480"/>
        <end position="500"/>
    </location>
</feature>
<comment type="subcellular location">
    <subcellularLocation>
        <location evidence="1">Membrane</location>
        <topology evidence="1">Multi-pass membrane protein</topology>
    </subcellularLocation>
</comment>
<feature type="compositionally biased region" description="Acidic residues" evidence="6">
    <location>
        <begin position="29"/>
        <end position="45"/>
    </location>
</feature>
<feature type="transmembrane region" description="Helical" evidence="7">
    <location>
        <begin position="198"/>
        <end position="222"/>
    </location>
</feature>
<dbReference type="GO" id="GO:0016020">
    <property type="term" value="C:membrane"/>
    <property type="evidence" value="ECO:0007669"/>
    <property type="project" value="UniProtKB-SubCell"/>
</dbReference>
<accession>A0A6A6C9E5</accession>
<feature type="transmembrane region" description="Helical" evidence="7">
    <location>
        <begin position="446"/>
        <end position="468"/>
    </location>
</feature>
<evidence type="ECO:0000256" key="3">
    <source>
        <dbReference type="ARBA" id="ARBA00022692"/>
    </source>
</evidence>
<dbReference type="InterPro" id="IPR011701">
    <property type="entry name" value="MFS"/>
</dbReference>
<dbReference type="RefSeq" id="XP_033663401.1">
    <property type="nucleotide sequence ID" value="XM_033813864.1"/>
</dbReference>
<feature type="transmembrane region" description="Helical" evidence="7">
    <location>
        <begin position="105"/>
        <end position="122"/>
    </location>
</feature>
<evidence type="ECO:0000313" key="8">
    <source>
        <dbReference type="EMBL" id="KAF2162512.1"/>
    </source>
</evidence>
<protein>
    <recommendedName>
        <fullName evidence="10">Major facilitator superfamily (MFS) profile domain-containing protein</fullName>
    </recommendedName>
</protein>
<feature type="transmembrane region" description="Helical" evidence="7">
    <location>
        <begin position="234"/>
        <end position="256"/>
    </location>
</feature>
<evidence type="ECO:0000256" key="6">
    <source>
        <dbReference type="SAM" id="MobiDB-lite"/>
    </source>
</evidence>
<keyword evidence="3 7" id="KW-0812">Transmembrane</keyword>
<evidence type="ECO:0000256" key="4">
    <source>
        <dbReference type="ARBA" id="ARBA00022989"/>
    </source>
</evidence>
<evidence type="ECO:0000256" key="2">
    <source>
        <dbReference type="ARBA" id="ARBA00022448"/>
    </source>
</evidence>
<keyword evidence="2" id="KW-0813">Transport</keyword>
<evidence type="ECO:0000256" key="1">
    <source>
        <dbReference type="ARBA" id="ARBA00004141"/>
    </source>
</evidence>
<dbReference type="EMBL" id="ML993613">
    <property type="protein sequence ID" value="KAF2162512.1"/>
    <property type="molecule type" value="Genomic_DNA"/>
</dbReference>
<evidence type="ECO:0008006" key="10">
    <source>
        <dbReference type="Google" id="ProtNLM"/>
    </source>
</evidence>
<sequence length="558" mass="62023">MSARQYESVASDDKAADESSTSARLTPDSDSDDVNLDQVEAEDGYELTSMGKQSPRLEEHATAGAEEDDDDDQAPLAGGRRRRQSSVQSFELYTPHEERRVKRKLDIRLVLFVALLYSISFLDRSNVGQAKVAGLTRDLNLSDDQFEWLLTAFYIAYVLFEWMTLCYKIFPPHIYISCCVCAWGVLASLQSLSTGFAFILILRGLLGIGEAAFVGIPFYLSFFFRRDELAFRTGIFIAAAPLATSYASFLAYVIMWLGQSTGIASWRLLFLLEGFPACLVAVWAWYWIPDNPATARWLTAREKKVATMRMRNESAVDMKSEKSNALHTNVPRHKRKFKWDEVQRTLIDPKSYLTAGMFFCCNVAFSSMPVFLPTIVNQMGYTRLASQGLSAPPFLFAFLVVLLTTLVSDRIKSRSIPMIVLALLAMSGYVFLAVAGALQVGHTLRYLAVFPICAGFFSAVAIVITWTINNQASDEGKGTGMAVLNVIGQMGPLLGTRLYPDSDAPYFVKGMSVCAVAMALVGILAFVLRLVLQRENARRKSKWRGGVGDAGKEFIYII</sequence>
<keyword evidence="4 7" id="KW-1133">Transmembrane helix</keyword>
<feature type="transmembrane region" description="Helical" evidence="7">
    <location>
        <begin position="268"/>
        <end position="288"/>
    </location>
</feature>
<dbReference type="Gene3D" id="1.20.1250.20">
    <property type="entry name" value="MFS general substrate transporter like domains"/>
    <property type="match status" value="2"/>
</dbReference>
<dbReference type="GO" id="GO:0022857">
    <property type="term" value="F:transmembrane transporter activity"/>
    <property type="evidence" value="ECO:0007669"/>
    <property type="project" value="InterPro"/>
</dbReference>
<dbReference type="InterPro" id="IPR036259">
    <property type="entry name" value="MFS_trans_sf"/>
</dbReference>
<dbReference type="PANTHER" id="PTHR43791:SF27">
    <property type="entry name" value="TRANSPORTER, PUTATIVE (AFU_ORTHOLOGUE AFUA_2G15730)-RELATED"/>
    <property type="match status" value="1"/>
</dbReference>
<dbReference type="SUPFAM" id="SSF103473">
    <property type="entry name" value="MFS general substrate transporter"/>
    <property type="match status" value="1"/>
</dbReference>
<dbReference type="AlphaFoldDB" id="A0A6A6C9E5"/>
<reference evidence="8" key="1">
    <citation type="journal article" date="2020" name="Stud. Mycol.">
        <title>101 Dothideomycetes genomes: a test case for predicting lifestyles and emergence of pathogens.</title>
        <authorList>
            <person name="Haridas S."/>
            <person name="Albert R."/>
            <person name="Binder M."/>
            <person name="Bloem J."/>
            <person name="Labutti K."/>
            <person name="Salamov A."/>
            <person name="Andreopoulos B."/>
            <person name="Baker S."/>
            <person name="Barry K."/>
            <person name="Bills G."/>
            <person name="Bluhm B."/>
            <person name="Cannon C."/>
            <person name="Castanera R."/>
            <person name="Culley D."/>
            <person name="Daum C."/>
            <person name="Ezra D."/>
            <person name="Gonzalez J."/>
            <person name="Henrissat B."/>
            <person name="Kuo A."/>
            <person name="Liang C."/>
            <person name="Lipzen A."/>
            <person name="Lutzoni F."/>
            <person name="Magnuson J."/>
            <person name="Mondo S."/>
            <person name="Nolan M."/>
            <person name="Ohm R."/>
            <person name="Pangilinan J."/>
            <person name="Park H.-J."/>
            <person name="Ramirez L."/>
            <person name="Alfaro M."/>
            <person name="Sun H."/>
            <person name="Tritt A."/>
            <person name="Yoshinaga Y."/>
            <person name="Zwiers L.-H."/>
            <person name="Turgeon B."/>
            <person name="Goodwin S."/>
            <person name="Spatafora J."/>
            <person name="Crous P."/>
            <person name="Grigoriev I."/>
        </authorList>
    </citation>
    <scope>NUCLEOTIDE SEQUENCE</scope>
    <source>
        <strain evidence="8">ATCC 36951</strain>
    </source>
</reference>
<feature type="transmembrane region" description="Helical" evidence="7">
    <location>
        <begin position="419"/>
        <end position="440"/>
    </location>
</feature>
<name>A0A6A6C9E5_ZASCE</name>
<evidence type="ECO:0000313" key="9">
    <source>
        <dbReference type="Proteomes" id="UP000799537"/>
    </source>
</evidence>
<keyword evidence="5 7" id="KW-0472">Membrane</keyword>
<dbReference type="Pfam" id="PF07690">
    <property type="entry name" value="MFS_1"/>
    <property type="match status" value="1"/>
</dbReference>
<dbReference type="PANTHER" id="PTHR43791">
    <property type="entry name" value="PERMEASE-RELATED"/>
    <property type="match status" value="1"/>
</dbReference>
<feature type="transmembrane region" description="Helical" evidence="7">
    <location>
        <begin position="174"/>
        <end position="192"/>
    </location>
</feature>
<organism evidence="8 9">
    <name type="scientific">Zasmidium cellare ATCC 36951</name>
    <dbReference type="NCBI Taxonomy" id="1080233"/>
    <lineage>
        <taxon>Eukaryota</taxon>
        <taxon>Fungi</taxon>
        <taxon>Dikarya</taxon>
        <taxon>Ascomycota</taxon>
        <taxon>Pezizomycotina</taxon>
        <taxon>Dothideomycetes</taxon>
        <taxon>Dothideomycetidae</taxon>
        <taxon>Mycosphaerellales</taxon>
        <taxon>Mycosphaerellaceae</taxon>
        <taxon>Zasmidium</taxon>
    </lineage>
</organism>
<evidence type="ECO:0000256" key="5">
    <source>
        <dbReference type="ARBA" id="ARBA00023136"/>
    </source>
</evidence>
<evidence type="ECO:0000256" key="7">
    <source>
        <dbReference type="SAM" id="Phobius"/>
    </source>
</evidence>
<feature type="transmembrane region" description="Helical" evidence="7">
    <location>
        <begin position="384"/>
        <end position="407"/>
    </location>
</feature>
<feature type="transmembrane region" description="Helical" evidence="7">
    <location>
        <begin position="506"/>
        <end position="532"/>
    </location>
</feature>
<feature type="region of interest" description="Disordered" evidence="6">
    <location>
        <begin position="1"/>
        <end position="83"/>
    </location>
</feature>
<dbReference type="Proteomes" id="UP000799537">
    <property type="component" value="Unassembled WGS sequence"/>
</dbReference>
<feature type="transmembrane region" description="Helical" evidence="7">
    <location>
        <begin position="148"/>
        <end position="167"/>
    </location>
</feature>
<gene>
    <name evidence="8" type="ORF">M409DRAFT_58267</name>
</gene>
<feature type="transmembrane region" description="Helical" evidence="7">
    <location>
        <begin position="352"/>
        <end position="372"/>
    </location>
</feature>
<dbReference type="FunFam" id="1.20.1250.20:FF:000013">
    <property type="entry name" value="MFS general substrate transporter"/>
    <property type="match status" value="1"/>
</dbReference>
<keyword evidence="9" id="KW-1185">Reference proteome</keyword>
<dbReference type="FunFam" id="1.20.1250.20:FF:000018">
    <property type="entry name" value="MFS transporter permease"/>
    <property type="match status" value="1"/>
</dbReference>